<keyword evidence="3" id="KW-1185">Reference proteome</keyword>
<evidence type="ECO:0000259" key="1">
    <source>
        <dbReference type="Pfam" id="PF12684"/>
    </source>
</evidence>
<proteinExistence type="predicted"/>
<dbReference type="EMBL" id="PYOU01000032">
    <property type="protein sequence ID" value="PSX01661.1"/>
    <property type="molecule type" value="Genomic_DNA"/>
</dbReference>
<evidence type="ECO:0000313" key="2">
    <source>
        <dbReference type="EMBL" id="PSX01661.1"/>
    </source>
</evidence>
<dbReference type="RefSeq" id="WP_045152764.1">
    <property type="nucleotide sequence ID" value="NZ_JZSW01000007.1"/>
</dbReference>
<dbReference type="Gene3D" id="3.90.320.10">
    <property type="match status" value="1"/>
</dbReference>
<accession>A0ABX5GYZ0</accession>
<organism evidence="2 3">
    <name type="scientific">Photobacterium angustum</name>
    <dbReference type="NCBI Taxonomy" id="661"/>
    <lineage>
        <taxon>Bacteria</taxon>
        <taxon>Pseudomonadati</taxon>
        <taxon>Pseudomonadota</taxon>
        <taxon>Gammaproteobacteria</taxon>
        <taxon>Vibrionales</taxon>
        <taxon>Vibrionaceae</taxon>
        <taxon>Photobacterium</taxon>
    </lineage>
</organism>
<evidence type="ECO:0000313" key="3">
    <source>
        <dbReference type="Proteomes" id="UP000240989"/>
    </source>
</evidence>
<dbReference type="Proteomes" id="UP000240989">
    <property type="component" value="Unassembled WGS sequence"/>
</dbReference>
<protein>
    <recommendedName>
        <fullName evidence="1">Putative exodeoxyribonuclease 8 PDDEXK-like domain-containing protein</fullName>
    </recommendedName>
</protein>
<dbReference type="Pfam" id="PF12684">
    <property type="entry name" value="DUF3799"/>
    <property type="match status" value="1"/>
</dbReference>
<dbReference type="InterPro" id="IPR011604">
    <property type="entry name" value="PDDEXK-like_dom_sf"/>
</dbReference>
<name>A0ABX5GYZ0_PHOAN</name>
<reference evidence="2 3" key="1">
    <citation type="submission" date="2018-01" db="EMBL/GenBank/DDBJ databases">
        <title>Whole genome sequencing of Histamine producing bacteria.</title>
        <authorList>
            <person name="Butler K."/>
        </authorList>
    </citation>
    <scope>NUCLEOTIDE SEQUENCE [LARGE SCALE GENOMIC DNA]</scope>
    <source>
        <strain evidence="2 3">A6-1</strain>
    </source>
</reference>
<feature type="domain" description="Putative exodeoxyribonuclease 8 PDDEXK-like" evidence="1">
    <location>
        <begin position="182"/>
        <end position="284"/>
    </location>
</feature>
<comment type="caution">
    <text evidence="2">The sequence shown here is derived from an EMBL/GenBank/DDBJ whole genome shotgun (WGS) entry which is preliminary data.</text>
</comment>
<dbReference type="InterPro" id="IPR024432">
    <property type="entry name" value="Put_RecE_PDDEXK-like_dom"/>
</dbReference>
<gene>
    <name evidence="2" type="ORF">C0W27_21985</name>
</gene>
<sequence length="368" mass="42863">MMSQKDITPPSIDKYTHKYSHGNKPVSAFADGKPTWLGLDGELVTGVYIDMPSEDYHKIKAVSSSLIKKMAFDPHKAEEYWKGEADIDITPQLKRSFNAGHLLHGLILEPDIDHGVISPLPNDVLEKKTGKKVIENHDDLKKFLQDNGLGKGKNIAERVTLANQYKDIIYYPFYLDDFKERDQNGERTLALEDFERIEETVARFKETKPYEVDYKYGGFSELTVIAFDTERSCYVKARIDRITEDGLMRDLKTIHNLSEDDIRRDLENRLYIIQGAFYQYVCQLINFDFVDPNQFALTFIEWDKCIRFSTVEVDRGSWEQSKEYMFEIFDDLILWLGDKVTKSSLNHSQSLVMNLSYYKLKRRPRVQS</sequence>